<feature type="transmembrane region" description="Helical" evidence="6">
    <location>
        <begin position="192"/>
        <end position="214"/>
    </location>
</feature>
<evidence type="ECO:0000256" key="1">
    <source>
        <dbReference type="ARBA" id="ARBA00004141"/>
    </source>
</evidence>
<evidence type="ECO:0000256" key="5">
    <source>
        <dbReference type="SAM" id="MobiDB-lite"/>
    </source>
</evidence>
<feature type="transmembrane region" description="Helical" evidence="6">
    <location>
        <begin position="121"/>
        <end position="150"/>
    </location>
</feature>
<comment type="caution">
    <text evidence="7">The sequence shown here is derived from an EMBL/GenBank/DDBJ whole genome shotgun (WGS) entry which is preliminary data.</text>
</comment>
<feature type="region of interest" description="Disordered" evidence="5">
    <location>
        <begin position="79"/>
        <end position="106"/>
    </location>
</feature>
<sequence>MIPDSEPPITIPTIMLTRAISEGEINDNERSSLNDRHLRIFDRLDGCLFTTFGDEESYISLADGLHFYPKTVNTVHDKTSPLPDVSRSMRHAEDAGHLQRTNDKSLRERSSKIREWTRQKYVLFIANLLLFLVNLGQLLFSFVTLGQAYFGGGLLWSAHRDILIICMVGSIWGFITSVYGFYGILRHERRILTIYCIALWPLMGLTAGVGYVAFRRNRWNLRNKLGHLWKDMRVSQRASIQTNLRCCGFLSAMNGQANTKQCYSRALLPGCFSKLYQYSRNTLPIIYLTSLAVVFPLSLVVALIAILCSNHISNDTRSDPPFTLFPHHEEN</sequence>
<proteinExistence type="predicted"/>
<keyword evidence="3 6" id="KW-1133">Transmembrane helix</keyword>
<dbReference type="Pfam" id="PF00335">
    <property type="entry name" value="Tetraspanin"/>
    <property type="match status" value="1"/>
</dbReference>
<dbReference type="InterPro" id="IPR018499">
    <property type="entry name" value="Tetraspanin/Peripherin"/>
</dbReference>
<keyword evidence="4 6" id="KW-0472">Membrane</keyword>
<keyword evidence="2 6" id="KW-0812">Transmembrane</keyword>
<keyword evidence="8" id="KW-1185">Reference proteome</keyword>
<evidence type="ECO:0000313" key="8">
    <source>
        <dbReference type="Proteomes" id="UP001479436"/>
    </source>
</evidence>
<name>A0ABR2W9Y6_9FUNG</name>
<organism evidence="7 8">
    <name type="scientific">Basidiobolus ranarum</name>
    <dbReference type="NCBI Taxonomy" id="34480"/>
    <lineage>
        <taxon>Eukaryota</taxon>
        <taxon>Fungi</taxon>
        <taxon>Fungi incertae sedis</taxon>
        <taxon>Zoopagomycota</taxon>
        <taxon>Entomophthoromycotina</taxon>
        <taxon>Basidiobolomycetes</taxon>
        <taxon>Basidiobolales</taxon>
        <taxon>Basidiobolaceae</taxon>
        <taxon>Basidiobolus</taxon>
    </lineage>
</organism>
<protein>
    <submittedName>
        <fullName evidence="7">Uncharacterized protein</fullName>
    </submittedName>
</protein>
<gene>
    <name evidence="7" type="ORF">K7432_001292</name>
</gene>
<evidence type="ECO:0000313" key="7">
    <source>
        <dbReference type="EMBL" id="KAK9728183.1"/>
    </source>
</evidence>
<feature type="compositionally biased region" description="Basic and acidic residues" evidence="5">
    <location>
        <begin position="90"/>
        <end position="106"/>
    </location>
</feature>
<reference evidence="7 8" key="1">
    <citation type="submission" date="2023-04" db="EMBL/GenBank/DDBJ databases">
        <title>Genome of Basidiobolus ranarum AG-B5.</title>
        <authorList>
            <person name="Stajich J.E."/>
            <person name="Carter-House D."/>
            <person name="Gryganskyi A."/>
        </authorList>
    </citation>
    <scope>NUCLEOTIDE SEQUENCE [LARGE SCALE GENOMIC DNA]</scope>
    <source>
        <strain evidence="7 8">AG-B5</strain>
    </source>
</reference>
<accession>A0ABR2W9Y6</accession>
<evidence type="ECO:0000256" key="4">
    <source>
        <dbReference type="ARBA" id="ARBA00023136"/>
    </source>
</evidence>
<evidence type="ECO:0000256" key="3">
    <source>
        <dbReference type="ARBA" id="ARBA00022989"/>
    </source>
</evidence>
<evidence type="ECO:0000256" key="6">
    <source>
        <dbReference type="SAM" id="Phobius"/>
    </source>
</evidence>
<feature type="transmembrane region" description="Helical" evidence="6">
    <location>
        <begin position="162"/>
        <end position="185"/>
    </location>
</feature>
<dbReference type="EMBL" id="JASJQH010006903">
    <property type="protein sequence ID" value="KAK9728183.1"/>
    <property type="molecule type" value="Genomic_DNA"/>
</dbReference>
<comment type="subcellular location">
    <subcellularLocation>
        <location evidence="1">Membrane</location>
        <topology evidence="1">Multi-pass membrane protein</topology>
    </subcellularLocation>
</comment>
<feature type="transmembrane region" description="Helical" evidence="6">
    <location>
        <begin position="285"/>
        <end position="308"/>
    </location>
</feature>
<evidence type="ECO:0000256" key="2">
    <source>
        <dbReference type="ARBA" id="ARBA00022692"/>
    </source>
</evidence>
<dbReference type="Proteomes" id="UP001479436">
    <property type="component" value="Unassembled WGS sequence"/>
</dbReference>